<proteinExistence type="predicted"/>
<dbReference type="EMBL" id="JABWCS010000211">
    <property type="protein sequence ID" value="NUU61897.1"/>
    <property type="molecule type" value="Genomic_DNA"/>
</dbReference>
<dbReference type="AlphaFoldDB" id="A0A850EQT9"/>
<reference evidence="1" key="1">
    <citation type="submission" date="2020-06" db="EMBL/GenBank/DDBJ databases">
        <title>Paenibacillus sp. nov., isolated from soil.</title>
        <authorList>
            <person name="Seo Y.L."/>
        </authorList>
    </citation>
    <scope>NUCLEOTIDE SEQUENCE [LARGE SCALE GENOMIC DNA]</scope>
    <source>
        <strain evidence="1">JW14</strain>
    </source>
</reference>
<organism evidence="1 2">
    <name type="scientific">Paenibacillus agri</name>
    <dbReference type="NCBI Taxonomy" id="2744309"/>
    <lineage>
        <taxon>Bacteria</taxon>
        <taxon>Bacillati</taxon>
        <taxon>Bacillota</taxon>
        <taxon>Bacilli</taxon>
        <taxon>Bacillales</taxon>
        <taxon>Paenibacillaceae</taxon>
        <taxon>Paenibacillus</taxon>
    </lineage>
</organism>
<dbReference type="RefSeq" id="WP_175372384.1">
    <property type="nucleotide sequence ID" value="NZ_JABWCS010000211.1"/>
</dbReference>
<protein>
    <submittedName>
        <fullName evidence="1">Uncharacterized protein</fullName>
    </submittedName>
</protein>
<sequence length="48" mass="5276">MPLVEDVASFSLFKRLVKEVVLFVTIKTTGEGGFEIGKKSESFHDTTG</sequence>
<comment type="caution">
    <text evidence="1">The sequence shown here is derived from an EMBL/GenBank/DDBJ whole genome shotgun (WGS) entry which is preliminary data.</text>
</comment>
<evidence type="ECO:0000313" key="2">
    <source>
        <dbReference type="Proteomes" id="UP000564806"/>
    </source>
</evidence>
<keyword evidence="2" id="KW-1185">Reference proteome</keyword>
<name>A0A850EQT9_9BACL</name>
<accession>A0A850EQT9</accession>
<evidence type="ECO:0000313" key="1">
    <source>
        <dbReference type="EMBL" id="NUU61897.1"/>
    </source>
</evidence>
<gene>
    <name evidence="1" type="ORF">HPT30_16255</name>
</gene>
<dbReference type="Proteomes" id="UP000564806">
    <property type="component" value="Unassembled WGS sequence"/>
</dbReference>